<accession>A0A4Y5TV58</accession>
<dbReference type="RefSeq" id="YP_009845682.1">
    <property type="nucleotide sequence ID" value="NC_048765.1"/>
</dbReference>
<evidence type="ECO:0000313" key="2">
    <source>
        <dbReference type="Proteomes" id="UP000318470"/>
    </source>
</evidence>
<reference evidence="1 2" key="1">
    <citation type="submission" date="2019-04" db="EMBL/GenBank/DDBJ databases">
        <authorList>
            <person name="Gao M."/>
            <person name="Bai C."/>
            <person name="Tong Y."/>
            <person name="Xu X."/>
        </authorList>
    </citation>
    <scope>NUCLEOTIDE SEQUENCE [LARGE SCALE GENOMIC DNA]</scope>
    <source>
        <strain evidence="1 2">Vibrio alginolyticus VA1</strain>
    </source>
</reference>
<organism evidence="1 2">
    <name type="scientific">Vibrio phage VAP7</name>
    <dbReference type="NCBI Taxonomy" id="2584487"/>
    <lineage>
        <taxon>Viruses</taxon>
        <taxon>Duplodnaviria</taxon>
        <taxon>Heunggongvirae</taxon>
        <taxon>Uroviricota</taxon>
        <taxon>Caudoviricetes</taxon>
        <taxon>Pantevenvirales</taxon>
        <taxon>Ackermannviridae</taxon>
        <taxon>Vapseptimavirus</taxon>
        <taxon>Vapseptimavirus VAP7</taxon>
    </lineage>
</organism>
<name>A0A4Y5TV58_9CAUD</name>
<dbReference type="GeneID" id="55616045"/>
<evidence type="ECO:0008006" key="3">
    <source>
        <dbReference type="Google" id="ProtNLM"/>
    </source>
</evidence>
<proteinExistence type="predicted"/>
<keyword evidence="2" id="KW-1185">Reference proteome</keyword>
<dbReference type="KEGG" id="vg:55616045"/>
<dbReference type="EMBL" id="MK795384">
    <property type="protein sequence ID" value="QDB73208.1"/>
    <property type="molecule type" value="Genomic_DNA"/>
</dbReference>
<dbReference type="Proteomes" id="UP000318470">
    <property type="component" value="Segment"/>
</dbReference>
<evidence type="ECO:0000313" key="1">
    <source>
        <dbReference type="EMBL" id="QDB73208.1"/>
    </source>
</evidence>
<sequence length="442" mass="50616">MSKRKISSAPFTVTGEYLANYLRQIMIDKGWRSAYKSVMEDIVGINDAQTIEFLSGKKTFAGDSNSGIEFIDWEDSEEKSLYLEEVNEKYKKIWCCDELLLTVSEVVRDGRYVSQLVKGDGECPNQGAFYREVNPNVYAKYFDARHYQRVTLETDPDLPERLMLVFWKRADASLPPPWIEECCKSWEAIRHYDSSEIRIRELDSYKGLKFREMDRLQANGIYQAVGANRDERVALMERRKAILDQNGDDFIEVAGHKIPRKPLIAWGLRRSDAKHLADCDWKAISPSGEKMMNDCAAHTDWVIGAGFDPAHFYRDHKEINDAAFVWCYDLNRKLCSADLLVLTSCRGSELRSKVQQPQPNDKITCDIVVIEDASTRWIKVAEQVGKRGGIIICEKGGPMSHLTIKGQDYGITLMLHPEARMVYREGIELTVYENGFASIRSM</sequence>
<protein>
    <recommendedName>
        <fullName evidence="3">PEP-utilising enzyme mobile domain-containing protein</fullName>
    </recommendedName>
</protein>